<evidence type="ECO:0000313" key="15">
    <source>
        <dbReference type="EMBL" id="CAD6897768.1"/>
    </source>
</evidence>
<evidence type="ECO:0000259" key="13">
    <source>
        <dbReference type="Pfam" id="PF20258"/>
    </source>
</evidence>
<dbReference type="InterPro" id="IPR023382">
    <property type="entry name" value="MnmA-like_central_sf"/>
</dbReference>
<dbReference type="GO" id="GO:0000049">
    <property type="term" value="F:tRNA binding"/>
    <property type="evidence" value="ECO:0007669"/>
    <property type="project" value="UniProtKB-KW"/>
</dbReference>
<dbReference type="InterPro" id="IPR014729">
    <property type="entry name" value="Rossmann-like_a/b/a_fold"/>
</dbReference>
<dbReference type="GO" id="GO:0005739">
    <property type="term" value="C:mitochondrion"/>
    <property type="evidence" value="ECO:0007669"/>
    <property type="project" value="TreeGrafter"/>
</dbReference>
<dbReference type="Pfam" id="PF20259">
    <property type="entry name" value="tRNA_Me_trans_M"/>
    <property type="match status" value="1"/>
</dbReference>
<evidence type="ECO:0000259" key="14">
    <source>
        <dbReference type="Pfam" id="PF20259"/>
    </source>
</evidence>
<reference evidence="16" key="2">
    <citation type="journal article" date="2019" name="IMA Fungus">
        <title>Genome sequencing and comparison of five Tilletia species to identify candidate genes for the detection of regulated species infecting wheat.</title>
        <authorList>
            <person name="Nguyen H.D.T."/>
            <person name="Sultana T."/>
            <person name="Kesanakurti P."/>
            <person name="Hambleton S."/>
        </authorList>
    </citation>
    <scope>NUCLEOTIDE SEQUENCE</scope>
    <source>
        <strain evidence="16">DAOMC 238032</strain>
    </source>
</reference>
<sequence length="501" mass="55114">MASHDPLHHGPRKGDKVIVGVSGGVDSSVSALLLAQQDFDLEAVFMRNWATEDQESLNTILSSPDSSPSLPFDQSTCTWREDYESAQAVCRHLSNLPLRILDFQKEYWTDVFDPALSAWAAGETPNPDVACNRQIKFGALMDRIFGQPGPAHRTTWLATGHYSRLRMDPVLGPDGQRSVQLLRAVDPIKDQSYYLSSVPASRLQQAHFPIGHLLKSQVRDIAKQFDLPTATRKESMGLCFVGEHKPKAGPSSNGSPERRGMQGEPGPFAKFLDSYLDPSPGPLVSPSGQVLGRHSGLHTLTIGQSARISGQRERWYVAKKPRRGQSREYMERSQQVAAPVAGQHQHSQQDENAVLVVPGKDHPLLQCRRALVSDFHWVAGRPPLTPRSTTTLRAWAQVRHRQKAVRCLVDVGFDSGDHRNGSQIHVTFPEPISAVAPGQILALWADSARSPGESPATSTLGMCDNDETHVQTRPEDDLSETEVNTVCLGSGTIVWTMADEE</sequence>
<gene>
    <name evidence="16" type="ORF">A4X03_0g2566</name>
    <name evidence="15" type="ORF">JKIAZH3_G418</name>
</gene>
<keyword evidence="7" id="KW-0547">Nucleotide-binding</keyword>
<reference evidence="16" key="1">
    <citation type="submission" date="2016-04" db="EMBL/GenBank/DDBJ databases">
        <authorList>
            <person name="Nguyen H.D."/>
            <person name="Kesanakurti P."/>
            <person name="Cullis J."/>
            <person name="Levesque C.A."/>
            <person name="Hambleton S."/>
        </authorList>
    </citation>
    <scope>NUCLEOTIDE SEQUENCE</scope>
    <source>
        <strain evidence="16">DAOMC 238032</strain>
    </source>
</reference>
<dbReference type="InterPro" id="IPR046884">
    <property type="entry name" value="MnmA-like_central"/>
</dbReference>
<evidence type="ECO:0000256" key="1">
    <source>
        <dbReference type="ARBA" id="ARBA00003986"/>
    </source>
</evidence>
<dbReference type="EC" id="2.8.1.14" evidence="3"/>
<evidence type="ECO:0000256" key="10">
    <source>
        <dbReference type="ARBA" id="ARBA00023157"/>
    </source>
</evidence>
<dbReference type="AlphaFoldDB" id="A0A177V0V4"/>
<feature type="region of interest" description="Disordered" evidence="12">
    <location>
        <begin position="319"/>
        <end position="347"/>
    </location>
</feature>
<keyword evidence="4" id="KW-0820">tRNA-binding</keyword>
<dbReference type="Gene3D" id="2.40.30.10">
    <property type="entry name" value="Translation factors"/>
    <property type="match status" value="1"/>
</dbReference>
<dbReference type="CDD" id="cd01998">
    <property type="entry name" value="MnmA_TRMU-like"/>
    <property type="match status" value="1"/>
</dbReference>
<accession>A0A177V0V4</accession>
<comment type="function">
    <text evidence="1">Catalyzes the 2-thiolation of uridine at the wobble position (U34) of mitochondrial tRNA(Lys), tRNA(Glu) and tRNA(Gln). Required for the formation of 5-taurinomethyl-2-thiouridine (tm5s2U) of mitochondrial tRNA(Lys), tRNA(Glu), and tRNA(Gln) at the wobble position. ATP is required to activate the C2 atom of the wobble base.</text>
</comment>
<dbReference type="GO" id="GO:0016783">
    <property type="term" value="F:sulfurtransferase activity"/>
    <property type="evidence" value="ECO:0007669"/>
    <property type="project" value="InterPro"/>
</dbReference>
<dbReference type="Pfam" id="PF20258">
    <property type="entry name" value="tRNA_Me_trans_C"/>
    <property type="match status" value="1"/>
</dbReference>
<name>A0A177V0V4_9BASI</name>
<keyword evidence="18" id="KW-1185">Reference proteome</keyword>
<evidence type="ECO:0000256" key="5">
    <source>
        <dbReference type="ARBA" id="ARBA00022679"/>
    </source>
</evidence>
<dbReference type="PANTHER" id="PTHR11933:SF5">
    <property type="entry name" value="MITOCHONDRIAL TRNA-SPECIFIC 2-THIOURIDYLASE 1"/>
    <property type="match status" value="1"/>
</dbReference>
<dbReference type="Proteomes" id="UP000836402">
    <property type="component" value="Unassembled WGS sequence"/>
</dbReference>
<reference evidence="15" key="3">
    <citation type="submission" date="2020-10" db="EMBL/GenBank/DDBJ databases">
        <authorList>
            <person name="Sedaghatjoo S."/>
        </authorList>
    </citation>
    <scope>NUCLEOTIDE SEQUENCE</scope>
    <source>
        <strain evidence="15">AZH3</strain>
    </source>
</reference>
<dbReference type="GO" id="GO:0005524">
    <property type="term" value="F:ATP binding"/>
    <property type="evidence" value="ECO:0007669"/>
    <property type="project" value="UniProtKB-KW"/>
</dbReference>
<dbReference type="InterPro" id="IPR046885">
    <property type="entry name" value="MnmA-like_C"/>
</dbReference>
<dbReference type="InterPro" id="IPR004506">
    <property type="entry name" value="MnmA-like"/>
</dbReference>
<dbReference type="SUPFAM" id="SSF52402">
    <property type="entry name" value="Adenine nucleotide alpha hydrolases-like"/>
    <property type="match status" value="1"/>
</dbReference>
<evidence type="ECO:0000313" key="18">
    <source>
        <dbReference type="Proteomes" id="UP000836402"/>
    </source>
</evidence>
<dbReference type="Gene3D" id="2.30.30.280">
    <property type="entry name" value="Adenine nucleotide alpha hydrolases-like domains"/>
    <property type="match status" value="1"/>
</dbReference>
<evidence type="ECO:0000256" key="6">
    <source>
        <dbReference type="ARBA" id="ARBA00022694"/>
    </source>
</evidence>
<evidence type="ECO:0000256" key="9">
    <source>
        <dbReference type="ARBA" id="ARBA00022884"/>
    </source>
</evidence>
<evidence type="ECO:0000256" key="7">
    <source>
        <dbReference type="ARBA" id="ARBA00022741"/>
    </source>
</evidence>
<dbReference type="GO" id="GO:0002143">
    <property type="term" value="P:tRNA wobble position uridine thiolation"/>
    <property type="evidence" value="ECO:0007669"/>
    <property type="project" value="TreeGrafter"/>
</dbReference>
<keyword evidence="5" id="KW-0808">Transferase</keyword>
<keyword evidence="6" id="KW-0819">tRNA processing</keyword>
<organism evidence="16 17">
    <name type="scientific">Tilletia caries</name>
    <name type="common">wheat bunt fungus</name>
    <dbReference type="NCBI Taxonomy" id="13290"/>
    <lineage>
        <taxon>Eukaryota</taxon>
        <taxon>Fungi</taxon>
        <taxon>Dikarya</taxon>
        <taxon>Basidiomycota</taxon>
        <taxon>Ustilaginomycotina</taxon>
        <taxon>Exobasidiomycetes</taxon>
        <taxon>Tilletiales</taxon>
        <taxon>Tilletiaceae</taxon>
        <taxon>Tilletia</taxon>
    </lineage>
</organism>
<evidence type="ECO:0000313" key="17">
    <source>
        <dbReference type="Proteomes" id="UP000077671"/>
    </source>
</evidence>
<evidence type="ECO:0000256" key="8">
    <source>
        <dbReference type="ARBA" id="ARBA00022840"/>
    </source>
</evidence>
<evidence type="ECO:0000256" key="3">
    <source>
        <dbReference type="ARBA" id="ARBA00011953"/>
    </source>
</evidence>
<protein>
    <recommendedName>
        <fullName evidence="3">tRNA-5-taurinomethyluridine 2-sulfurtransferase</fullName>
        <ecNumber evidence="3">2.8.1.14</ecNumber>
    </recommendedName>
</protein>
<dbReference type="Pfam" id="PF03054">
    <property type="entry name" value="tRNA_Me_trans"/>
    <property type="match status" value="1"/>
</dbReference>
<feature type="region of interest" description="Disordered" evidence="12">
    <location>
        <begin position="242"/>
        <end position="272"/>
    </location>
</feature>
<evidence type="ECO:0000256" key="2">
    <source>
        <dbReference type="ARBA" id="ARBA00006191"/>
    </source>
</evidence>
<evidence type="ECO:0000256" key="11">
    <source>
        <dbReference type="ARBA" id="ARBA00049564"/>
    </source>
</evidence>
<dbReference type="EMBL" id="LWDD02000255">
    <property type="protein sequence ID" value="KAE8262293.1"/>
    <property type="molecule type" value="Genomic_DNA"/>
</dbReference>
<comment type="similarity">
    <text evidence="2">Belongs to the MnmA/TRMU family.</text>
</comment>
<feature type="domain" description="tRNA-specific 2-thiouridylase MnmA-like central" evidence="14">
    <location>
        <begin position="270"/>
        <end position="320"/>
    </location>
</feature>
<keyword evidence="9" id="KW-0694">RNA-binding</keyword>
<dbReference type="Gene3D" id="3.40.50.620">
    <property type="entry name" value="HUPs"/>
    <property type="match status" value="1"/>
</dbReference>
<evidence type="ECO:0000256" key="4">
    <source>
        <dbReference type="ARBA" id="ARBA00022555"/>
    </source>
</evidence>
<dbReference type="Proteomes" id="UP000077671">
    <property type="component" value="Unassembled WGS sequence"/>
</dbReference>
<comment type="caution">
    <text evidence="16">The sequence shown here is derived from an EMBL/GenBank/DDBJ whole genome shotgun (WGS) entry which is preliminary data.</text>
</comment>
<comment type="catalytic activity">
    <reaction evidence="11">
        <text>5-taurinomethyluridine(34) in tRNA + S-sulfanyl-L-cysteinyl-[protein] + AH2 + ATP = 5-taurinomethyl-2-thiouridine(34) in tRNA + L-cysteinyl-[protein] + A + AMP + diphosphate + H(+)</text>
        <dbReference type="Rhea" id="RHEA:47040"/>
        <dbReference type="Rhea" id="RHEA-COMP:10131"/>
        <dbReference type="Rhea" id="RHEA-COMP:11726"/>
        <dbReference type="Rhea" id="RHEA-COMP:11732"/>
        <dbReference type="Rhea" id="RHEA-COMP:11733"/>
        <dbReference type="ChEBI" id="CHEBI:13193"/>
        <dbReference type="ChEBI" id="CHEBI:15378"/>
        <dbReference type="ChEBI" id="CHEBI:17499"/>
        <dbReference type="ChEBI" id="CHEBI:29950"/>
        <dbReference type="ChEBI" id="CHEBI:30616"/>
        <dbReference type="ChEBI" id="CHEBI:33019"/>
        <dbReference type="ChEBI" id="CHEBI:61963"/>
        <dbReference type="ChEBI" id="CHEBI:87171"/>
        <dbReference type="ChEBI" id="CHEBI:87172"/>
        <dbReference type="ChEBI" id="CHEBI:456215"/>
        <dbReference type="EC" id="2.8.1.14"/>
    </reaction>
</comment>
<dbReference type="PANTHER" id="PTHR11933">
    <property type="entry name" value="TRNA 5-METHYLAMINOMETHYL-2-THIOURIDYLATE -METHYLTRANSFERASE"/>
    <property type="match status" value="1"/>
</dbReference>
<evidence type="ECO:0000313" key="16">
    <source>
        <dbReference type="EMBL" id="KAE8262293.1"/>
    </source>
</evidence>
<feature type="domain" description="tRNA-specific 2-thiouridylase MnmA-like C-terminal" evidence="13">
    <location>
        <begin position="371"/>
        <end position="446"/>
    </location>
</feature>
<proteinExistence type="inferred from homology"/>
<dbReference type="EMBL" id="CAJHJG010000124">
    <property type="protein sequence ID" value="CAD6897768.1"/>
    <property type="molecule type" value="Genomic_DNA"/>
</dbReference>
<evidence type="ECO:0000256" key="12">
    <source>
        <dbReference type="SAM" id="MobiDB-lite"/>
    </source>
</evidence>
<keyword evidence="8" id="KW-0067">ATP-binding</keyword>
<keyword evidence="10" id="KW-1015">Disulfide bond</keyword>